<dbReference type="AlphaFoldDB" id="A0A560BN62"/>
<evidence type="ECO:0000313" key="2">
    <source>
        <dbReference type="EMBL" id="TWA73959.1"/>
    </source>
</evidence>
<reference evidence="2 3" key="1">
    <citation type="submission" date="2019-06" db="EMBL/GenBank/DDBJ databases">
        <title>Genomic Encyclopedia of Type Strains, Phase IV (KMG-V): Genome sequencing to study the core and pangenomes of soil and plant-associated prokaryotes.</title>
        <authorList>
            <person name="Whitman W."/>
        </authorList>
    </citation>
    <scope>NUCLEOTIDE SEQUENCE [LARGE SCALE GENOMIC DNA]</scope>
    <source>
        <strain evidence="2 3">BR 11650</strain>
    </source>
</reference>
<dbReference type="SUPFAM" id="SSF52540">
    <property type="entry name" value="P-loop containing nucleoside triphosphate hydrolases"/>
    <property type="match status" value="2"/>
</dbReference>
<gene>
    <name evidence="2" type="ORF">FBZ83_12626</name>
</gene>
<accession>A0A560BN62</accession>
<proteinExistence type="predicted"/>
<sequence length="463" mass="50830">MTDAYADFLRRKAIIDPPTGIADIPNLPDALFDFQGDITRWALKRGRAALFAGTGLGKTLMELSWAQGIHQATGGNVLILAPLAVAAQICREAQKFGVPARQVSDQSEVGAGVNVTNYHKLHRIDLSSFVGVALDESSILKSTDGKFRTHLIRSTASIPFRLAATATPAPNDFMELGNHAEFLGVMSYTDMLATFFVHDGGDTQKWRLKGHAEDAFWRWMAQWAVMIRSPADLGYAVGGYDLPELRQVQHTVQVDAAPSMGTLFAVEARTMSERLAARRDSVAARVAMAASITPSDRPFVWWCNLNAESEALARAIPGAVEVRGSDPEDTKERKLADFAAGGTRVLVTKPTICGFGLNWQHCADTGFVGLSDSWEQVYQAIRRFWRFGQTSTVTAHFVAASTEGAVVANLRRKEEDAERMAAAMLRHMADLSAREVRGITRDTMDYRPSMPVRMPGWVERIAS</sequence>
<evidence type="ECO:0000259" key="1">
    <source>
        <dbReference type="SMART" id="SM00487"/>
    </source>
</evidence>
<name>A0A560BN62_AZOBR</name>
<feature type="domain" description="Helicase ATP-binding" evidence="1">
    <location>
        <begin position="27"/>
        <end position="198"/>
    </location>
</feature>
<dbReference type="InterPro" id="IPR014001">
    <property type="entry name" value="Helicase_ATP-bd"/>
</dbReference>
<dbReference type="Proteomes" id="UP000318529">
    <property type="component" value="Unassembled WGS sequence"/>
</dbReference>
<evidence type="ECO:0000313" key="3">
    <source>
        <dbReference type="Proteomes" id="UP000318529"/>
    </source>
</evidence>
<dbReference type="EMBL" id="VITH01000026">
    <property type="protein sequence ID" value="TWA73959.1"/>
    <property type="molecule type" value="Genomic_DNA"/>
</dbReference>
<dbReference type="Gene3D" id="3.40.50.300">
    <property type="entry name" value="P-loop containing nucleotide triphosphate hydrolases"/>
    <property type="match status" value="2"/>
</dbReference>
<organism evidence="2 3">
    <name type="scientific">Azospirillum brasilense</name>
    <dbReference type="NCBI Taxonomy" id="192"/>
    <lineage>
        <taxon>Bacteria</taxon>
        <taxon>Pseudomonadati</taxon>
        <taxon>Pseudomonadota</taxon>
        <taxon>Alphaproteobacteria</taxon>
        <taxon>Rhodospirillales</taxon>
        <taxon>Azospirillaceae</taxon>
        <taxon>Azospirillum</taxon>
    </lineage>
</organism>
<protein>
    <recommendedName>
        <fullName evidence="1">Helicase ATP-binding domain-containing protein</fullName>
    </recommendedName>
</protein>
<dbReference type="SMART" id="SM00487">
    <property type="entry name" value="DEXDc"/>
    <property type="match status" value="1"/>
</dbReference>
<comment type="caution">
    <text evidence="2">The sequence shown here is derived from an EMBL/GenBank/DDBJ whole genome shotgun (WGS) entry which is preliminary data.</text>
</comment>
<dbReference type="RefSeq" id="WP_145690718.1">
    <property type="nucleotide sequence ID" value="NZ_VITH01000026.1"/>
</dbReference>
<dbReference type="InterPro" id="IPR027417">
    <property type="entry name" value="P-loop_NTPase"/>
</dbReference>